<evidence type="ECO:0000313" key="1">
    <source>
        <dbReference type="EMBL" id="KAF2768101.1"/>
    </source>
</evidence>
<gene>
    <name evidence="1" type="ORF">EJ03DRAFT_328655</name>
</gene>
<reference evidence="1" key="1">
    <citation type="journal article" date="2020" name="Stud. Mycol.">
        <title>101 Dothideomycetes genomes: a test case for predicting lifestyles and emergence of pathogens.</title>
        <authorList>
            <person name="Haridas S."/>
            <person name="Albert R."/>
            <person name="Binder M."/>
            <person name="Bloem J."/>
            <person name="Labutti K."/>
            <person name="Salamov A."/>
            <person name="Andreopoulos B."/>
            <person name="Baker S."/>
            <person name="Barry K."/>
            <person name="Bills G."/>
            <person name="Bluhm B."/>
            <person name="Cannon C."/>
            <person name="Castanera R."/>
            <person name="Culley D."/>
            <person name="Daum C."/>
            <person name="Ezra D."/>
            <person name="Gonzalez J."/>
            <person name="Henrissat B."/>
            <person name="Kuo A."/>
            <person name="Liang C."/>
            <person name="Lipzen A."/>
            <person name="Lutzoni F."/>
            <person name="Magnuson J."/>
            <person name="Mondo S."/>
            <person name="Nolan M."/>
            <person name="Ohm R."/>
            <person name="Pangilinan J."/>
            <person name="Park H.-J."/>
            <person name="Ramirez L."/>
            <person name="Alfaro M."/>
            <person name="Sun H."/>
            <person name="Tritt A."/>
            <person name="Yoshinaga Y."/>
            <person name="Zwiers L.-H."/>
            <person name="Turgeon B."/>
            <person name="Goodwin S."/>
            <person name="Spatafora J."/>
            <person name="Crous P."/>
            <person name="Grigoriev I."/>
        </authorList>
    </citation>
    <scope>NUCLEOTIDE SEQUENCE</scope>
    <source>
        <strain evidence="1">CBS 116005</strain>
    </source>
</reference>
<accession>A0A6G1L599</accession>
<sequence>MIYLLKFVEAKDVIALSDIVTAAYLRLDGELNSVESRPLAWTWMDASQTTTHQQGGIIRWGFKT</sequence>
<organism evidence="1 2">
    <name type="scientific">Teratosphaeria nubilosa</name>
    <dbReference type="NCBI Taxonomy" id="161662"/>
    <lineage>
        <taxon>Eukaryota</taxon>
        <taxon>Fungi</taxon>
        <taxon>Dikarya</taxon>
        <taxon>Ascomycota</taxon>
        <taxon>Pezizomycotina</taxon>
        <taxon>Dothideomycetes</taxon>
        <taxon>Dothideomycetidae</taxon>
        <taxon>Mycosphaerellales</taxon>
        <taxon>Teratosphaeriaceae</taxon>
        <taxon>Teratosphaeria</taxon>
    </lineage>
</organism>
<keyword evidence="2" id="KW-1185">Reference proteome</keyword>
<dbReference type="EMBL" id="ML995848">
    <property type="protein sequence ID" value="KAF2768101.1"/>
    <property type="molecule type" value="Genomic_DNA"/>
</dbReference>
<proteinExistence type="predicted"/>
<dbReference type="AlphaFoldDB" id="A0A6G1L599"/>
<dbReference type="Proteomes" id="UP000799436">
    <property type="component" value="Unassembled WGS sequence"/>
</dbReference>
<name>A0A6G1L599_9PEZI</name>
<protein>
    <submittedName>
        <fullName evidence="1">Uncharacterized protein</fullName>
    </submittedName>
</protein>
<evidence type="ECO:0000313" key="2">
    <source>
        <dbReference type="Proteomes" id="UP000799436"/>
    </source>
</evidence>